<evidence type="ECO:0000256" key="1">
    <source>
        <dbReference type="SAM" id="SignalP"/>
    </source>
</evidence>
<dbReference type="AlphaFoldDB" id="A0A8H4VIL2"/>
<name>A0A8H4VIL2_9AGAR</name>
<dbReference type="SUPFAM" id="SSF63825">
    <property type="entry name" value="YWTD domain"/>
    <property type="match status" value="1"/>
</dbReference>
<dbReference type="PANTHER" id="PTHR37957">
    <property type="entry name" value="BLR7070 PROTEIN"/>
    <property type="match status" value="1"/>
</dbReference>
<feature type="domain" description="Phytase-like" evidence="2">
    <location>
        <begin position="190"/>
        <end position="400"/>
    </location>
</feature>
<keyword evidence="1" id="KW-0732">Signal</keyword>
<reference evidence="3 4" key="1">
    <citation type="submission" date="2019-12" db="EMBL/GenBank/DDBJ databases">
        <authorList>
            <person name="Floudas D."/>
            <person name="Bentzer J."/>
            <person name="Ahren D."/>
            <person name="Johansson T."/>
            <person name="Persson P."/>
            <person name="Tunlid A."/>
        </authorList>
    </citation>
    <scope>NUCLEOTIDE SEQUENCE [LARGE SCALE GENOMIC DNA]</scope>
    <source>
        <strain evidence="3 4">CBS 102.39</strain>
    </source>
</reference>
<evidence type="ECO:0000259" key="2">
    <source>
        <dbReference type="Pfam" id="PF13449"/>
    </source>
</evidence>
<proteinExistence type="predicted"/>
<accession>A0A8H4VIL2</accession>
<dbReference type="Proteomes" id="UP000521872">
    <property type="component" value="Unassembled WGS sequence"/>
</dbReference>
<dbReference type="PANTHER" id="PTHR37957:SF1">
    <property type="entry name" value="PHYTASE-LIKE DOMAIN-CONTAINING PROTEIN"/>
    <property type="match status" value="1"/>
</dbReference>
<feature type="chain" id="PRO_5034361722" description="Phytase-like domain-containing protein" evidence="1">
    <location>
        <begin position="25"/>
        <end position="522"/>
    </location>
</feature>
<keyword evidence="4" id="KW-1185">Reference proteome</keyword>
<sequence length="522" mass="55332">MRSFLSNLLLVVGFGFGSSRRVLGSPVVGDADGDDVQRGGRLGTRTASAAAAAVSVTLDGLTYVNKGLVGFGLIPSDFLESTGDTIGGIGSAIAIKRGTWASHANGTFTGTLVVHPDRGFNVDGTVDYQARRHELQFTLSPYSGSANLNFTSAQQTLKISYVDTILEFERNHTMTSGLDPTAVRPAQSGFPGLPLADPQMPIASTKEPHLVLDVEGIVLNADGTYWISDEYGPYIYRFDSSGALIQTIQPPAAILPFTNGALDFTSEDDPDTGRAGNQGFEGLTLDPVTNTLYAMLQSATIQDGGDDKSTSRFTRLLAYNVSNPSVSVPLIGEWVVPLPLSGKGNTEGCSEIHFLGKGVFLALSRDGDGRGGDDDSSSYKQADLFSIAKATDIHGTKFDSPTNPIATSGKLVKGITAATYVSFVDFLDKTQLARFGLHNGDPDDETLIDAKWESLALAPVGEPAFPNDYFLFTASDNDFLSTHGVSLGVPFDAGIDVDNQFLVFRVTLPSVQFGSVQLGLGI</sequence>
<dbReference type="InterPro" id="IPR027372">
    <property type="entry name" value="Phytase-like_dom"/>
</dbReference>
<dbReference type="Pfam" id="PF13449">
    <property type="entry name" value="Phytase-like"/>
    <property type="match status" value="1"/>
</dbReference>
<dbReference type="SUPFAM" id="SSF63829">
    <property type="entry name" value="Calcium-dependent phosphotriesterase"/>
    <property type="match status" value="1"/>
</dbReference>
<dbReference type="EMBL" id="JAACJL010000058">
    <property type="protein sequence ID" value="KAF4611008.1"/>
    <property type="molecule type" value="Genomic_DNA"/>
</dbReference>
<comment type="caution">
    <text evidence="3">The sequence shown here is derived from an EMBL/GenBank/DDBJ whole genome shotgun (WGS) entry which is preliminary data.</text>
</comment>
<feature type="signal peptide" evidence="1">
    <location>
        <begin position="1"/>
        <end position="24"/>
    </location>
</feature>
<evidence type="ECO:0000313" key="3">
    <source>
        <dbReference type="EMBL" id="KAF4611008.1"/>
    </source>
</evidence>
<evidence type="ECO:0000313" key="4">
    <source>
        <dbReference type="Proteomes" id="UP000521872"/>
    </source>
</evidence>
<organism evidence="3 4">
    <name type="scientific">Agrocybe pediades</name>
    <dbReference type="NCBI Taxonomy" id="84607"/>
    <lineage>
        <taxon>Eukaryota</taxon>
        <taxon>Fungi</taxon>
        <taxon>Dikarya</taxon>
        <taxon>Basidiomycota</taxon>
        <taxon>Agaricomycotina</taxon>
        <taxon>Agaricomycetes</taxon>
        <taxon>Agaricomycetidae</taxon>
        <taxon>Agaricales</taxon>
        <taxon>Agaricineae</taxon>
        <taxon>Strophariaceae</taxon>
        <taxon>Agrocybe</taxon>
    </lineage>
</organism>
<gene>
    <name evidence="3" type="ORF">D9613_006523</name>
</gene>
<protein>
    <recommendedName>
        <fullName evidence="2">Phytase-like domain-containing protein</fullName>
    </recommendedName>
</protein>